<dbReference type="SUPFAM" id="SSF47370">
    <property type="entry name" value="Bromodomain"/>
    <property type="match status" value="2"/>
</dbReference>
<evidence type="ECO:0000256" key="1">
    <source>
        <dbReference type="ARBA" id="ARBA00023117"/>
    </source>
</evidence>
<feature type="compositionally biased region" description="Low complexity" evidence="3">
    <location>
        <begin position="204"/>
        <end position="217"/>
    </location>
</feature>
<dbReference type="EMBL" id="CBTN010000007">
    <property type="protein sequence ID" value="CDH50501.1"/>
    <property type="molecule type" value="Genomic_DNA"/>
</dbReference>
<evidence type="ECO:0000313" key="7">
    <source>
        <dbReference type="EMBL" id="CDH50501.1"/>
    </source>
</evidence>
<dbReference type="InterPro" id="IPR001487">
    <property type="entry name" value="Bromodomain"/>
</dbReference>
<feature type="region of interest" description="Disordered" evidence="3">
    <location>
        <begin position="546"/>
        <end position="598"/>
    </location>
</feature>
<evidence type="ECO:0000259" key="5">
    <source>
        <dbReference type="PROSITE" id="PS50014"/>
    </source>
</evidence>
<proteinExistence type="predicted"/>
<gene>
    <name evidence="7" type="ORF">LCOR_02214.1</name>
</gene>
<dbReference type="CDD" id="cd05498">
    <property type="entry name" value="Bromo_Brdt_II_like"/>
    <property type="match status" value="1"/>
</dbReference>
<feature type="domain" description="Bromo" evidence="5">
    <location>
        <begin position="235"/>
        <end position="307"/>
    </location>
</feature>
<feature type="compositionally biased region" description="Low complexity" evidence="3">
    <location>
        <begin position="171"/>
        <end position="196"/>
    </location>
</feature>
<keyword evidence="4" id="KW-0812">Transmembrane</keyword>
<evidence type="ECO:0000259" key="6">
    <source>
        <dbReference type="PROSITE" id="PS51525"/>
    </source>
</evidence>
<feature type="compositionally biased region" description="Basic and acidic residues" evidence="3">
    <location>
        <begin position="382"/>
        <end position="398"/>
    </location>
</feature>
<feature type="domain" description="Bromo" evidence="5">
    <location>
        <begin position="414"/>
        <end position="486"/>
    </location>
</feature>
<feature type="compositionally biased region" description="Polar residues" evidence="3">
    <location>
        <begin position="155"/>
        <end position="165"/>
    </location>
</feature>
<dbReference type="Pfam" id="PF00439">
    <property type="entry name" value="Bromodomain"/>
    <property type="match status" value="2"/>
</dbReference>
<dbReference type="Gene3D" id="1.20.1270.220">
    <property type="match status" value="1"/>
</dbReference>
<feature type="compositionally biased region" description="Low complexity" evidence="3">
    <location>
        <begin position="126"/>
        <end position="154"/>
    </location>
</feature>
<dbReference type="InterPro" id="IPR038336">
    <property type="entry name" value="NET_sf"/>
</dbReference>
<feature type="region of interest" description="Disordered" evidence="3">
    <location>
        <begin position="701"/>
        <end position="739"/>
    </location>
</feature>
<dbReference type="InterPro" id="IPR043509">
    <property type="entry name" value="Bromo_Brdt_II"/>
</dbReference>
<dbReference type="VEuPathDB" id="FungiDB:LCOR_02214.1"/>
<dbReference type="GO" id="GO:0005634">
    <property type="term" value="C:nucleus"/>
    <property type="evidence" value="ECO:0007669"/>
    <property type="project" value="TreeGrafter"/>
</dbReference>
<name>A0A068RNG7_9FUNG</name>
<dbReference type="InterPro" id="IPR027353">
    <property type="entry name" value="NET_dom"/>
</dbReference>
<dbReference type="InterPro" id="IPR050935">
    <property type="entry name" value="Bromo_chromatin_reader"/>
</dbReference>
<dbReference type="GO" id="GO:0000785">
    <property type="term" value="C:chromatin"/>
    <property type="evidence" value="ECO:0007669"/>
    <property type="project" value="TreeGrafter"/>
</dbReference>
<dbReference type="GO" id="GO:0006338">
    <property type="term" value="P:chromatin remodeling"/>
    <property type="evidence" value="ECO:0007669"/>
    <property type="project" value="TreeGrafter"/>
</dbReference>
<keyword evidence="4" id="KW-1133">Transmembrane helix</keyword>
<comment type="caution">
    <text evidence="7">The sequence shown here is derived from an EMBL/GenBank/DDBJ whole genome shotgun (WGS) entry which is preliminary data.</text>
</comment>
<reference evidence="7" key="1">
    <citation type="submission" date="2013-08" db="EMBL/GenBank/DDBJ databases">
        <title>Gene expansion shapes genome architecture in the human pathogen Lichtheimia corymbifera: an evolutionary genomics analysis in the ancient terrestrial Mucorales (Mucoromycotina).</title>
        <authorList>
            <person name="Schwartze V.U."/>
            <person name="Winter S."/>
            <person name="Shelest E."/>
            <person name="Marcet-Houben M."/>
            <person name="Horn F."/>
            <person name="Wehner S."/>
            <person name="Hoffmann K."/>
            <person name="Riege K."/>
            <person name="Sammeth M."/>
            <person name="Nowrousian M."/>
            <person name="Valiante V."/>
            <person name="Linde J."/>
            <person name="Jacobsen I.D."/>
            <person name="Marz M."/>
            <person name="Brakhage A.A."/>
            <person name="Gabaldon T."/>
            <person name="Bocker S."/>
            <person name="Voigt K."/>
        </authorList>
    </citation>
    <scope>NUCLEOTIDE SEQUENCE [LARGE SCALE GENOMIC DNA]</scope>
    <source>
        <strain evidence="7">FSU 9682</strain>
    </source>
</reference>
<feature type="region of interest" description="Disordered" evidence="3">
    <location>
        <begin position="323"/>
        <end position="399"/>
    </location>
</feature>
<dbReference type="PRINTS" id="PR00503">
    <property type="entry name" value="BROMODOMAIN"/>
</dbReference>
<dbReference type="PANTHER" id="PTHR22880:SF225">
    <property type="entry name" value="BROMODOMAIN-CONTAINING PROTEIN BET-1-RELATED"/>
    <property type="match status" value="1"/>
</dbReference>
<evidence type="ECO:0000313" key="8">
    <source>
        <dbReference type="Proteomes" id="UP000027586"/>
    </source>
</evidence>
<dbReference type="GO" id="GO:0006355">
    <property type="term" value="P:regulation of DNA-templated transcription"/>
    <property type="evidence" value="ECO:0007669"/>
    <property type="project" value="TreeGrafter"/>
</dbReference>
<organism evidence="7 8">
    <name type="scientific">Lichtheimia corymbifera JMRC:FSU:9682</name>
    <dbReference type="NCBI Taxonomy" id="1263082"/>
    <lineage>
        <taxon>Eukaryota</taxon>
        <taxon>Fungi</taxon>
        <taxon>Fungi incertae sedis</taxon>
        <taxon>Mucoromycota</taxon>
        <taxon>Mucoromycotina</taxon>
        <taxon>Mucoromycetes</taxon>
        <taxon>Mucorales</taxon>
        <taxon>Lichtheimiaceae</taxon>
        <taxon>Lichtheimia</taxon>
    </lineage>
</organism>
<feature type="compositionally biased region" description="Low complexity" evidence="3">
    <location>
        <begin position="717"/>
        <end position="739"/>
    </location>
</feature>
<feature type="compositionally biased region" description="Basic and acidic residues" evidence="3">
    <location>
        <begin position="364"/>
        <end position="376"/>
    </location>
</feature>
<feature type="transmembrane region" description="Helical" evidence="4">
    <location>
        <begin position="20"/>
        <end position="44"/>
    </location>
</feature>
<feature type="domain" description="NET" evidence="6">
    <location>
        <begin position="590"/>
        <end position="672"/>
    </location>
</feature>
<dbReference type="Pfam" id="PF17035">
    <property type="entry name" value="BET"/>
    <property type="match status" value="1"/>
</dbReference>
<keyword evidence="4" id="KW-0472">Membrane</keyword>
<dbReference type="Proteomes" id="UP000027586">
    <property type="component" value="Unassembled WGS sequence"/>
</dbReference>
<keyword evidence="8" id="KW-1185">Reference proteome</keyword>
<dbReference type="PROSITE" id="PS51525">
    <property type="entry name" value="NET"/>
    <property type="match status" value="1"/>
</dbReference>
<dbReference type="AlphaFoldDB" id="A0A068RNG7"/>
<dbReference type="PANTHER" id="PTHR22880">
    <property type="entry name" value="FALZ-RELATED BROMODOMAIN-CONTAINING PROTEINS"/>
    <property type="match status" value="1"/>
</dbReference>
<keyword evidence="1 2" id="KW-0103">Bromodomain</keyword>
<protein>
    <submittedName>
        <fullName evidence="7">Bdf1p</fullName>
    </submittedName>
</protein>
<dbReference type="PROSITE" id="PS50014">
    <property type="entry name" value="BROMODOMAIN_2"/>
    <property type="match status" value="2"/>
</dbReference>
<dbReference type="STRING" id="1263082.A0A068RNG7"/>
<feature type="region of interest" description="Disordered" evidence="3">
    <location>
        <begin position="104"/>
        <end position="222"/>
    </location>
</feature>
<sequence>MANQIYGRVWTHSFALPHLFFFVVLVECPFFLLFLRLSLSFFFLRFIQVYNQTHKTTEGNLNEQPTTTIASTILYSPHSMANEIDQQHPAPDQPTIMDNEQEKISEETMDTSSPKRPKLEHTMGETSSASATTTTPTTTATPPIHDQQQQQQQQPPIASSSSPVNVKNGFPSNSSAAASPAASNTEPTTPSSPHTSKISKKSRTASPTPSIPSSRRTNMTRDQIKYSTAIMRNLKKHRDATPFLNPVDYVKLNVPDYPKVIKHPMDLNTVDRKLSSGEYENVEDFIADVRLVFSNCYKFNGPEAMISMLCQNVESAFEKSLRQMPLSREPLSPRPSPMSEKDDHPRKKSVGSGRSRSPTQSLRRISEDGRPKREIHPPPSKDYPEPMTKRRNPRKNDAQMKFCGQVLRELRKSKYRNINYPFLAPVDVVALNIPDYPSIVKHPMDLSTIERKLNEGDYQNADDFETDMRLMFNNCYLYNPPVTPVHKMGQELEKVFDEKWKQKPQPPPPEPERMEDIEEFYEEVESEEDDRDHKIAELERHLASITQQISSLKSNKKRKTDRTASKGRGARGGAAANKERKAPSEKRRRVTKQKEELPEFTFEQKKDLSERINSLTGDRLNTVVNIIQSSMPNLDGQGQEEIVLDIDSLDRQTLHRLHEFVTGKSLIPKKQSTSKRARLHYNEQESNRQIKELEKTLQKFKNSEETDYYDARGAQNSSSESDSESSSGSDSDDSGSSSD</sequence>
<accession>A0A068RNG7</accession>
<dbReference type="Gene3D" id="1.20.920.10">
    <property type="entry name" value="Bromodomain-like"/>
    <property type="match status" value="2"/>
</dbReference>
<dbReference type="SMART" id="SM00297">
    <property type="entry name" value="BROMO"/>
    <property type="match status" value="2"/>
</dbReference>
<evidence type="ECO:0000256" key="2">
    <source>
        <dbReference type="PROSITE-ProRule" id="PRU00035"/>
    </source>
</evidence>
<evidence type="ECO:0000256" key="4">
    <source>
        <dbReference type="SAM" id="Phobius"/>
    </source>
</evidence>
<dbReference type="InterPro" id="IPR036427">
    <property type="entry name" value="Bromodomain-like_sf"/>
</dbReference>
<dbReference type="OrthoDB" id="784962at2759"/>
<evidence type="ECO:0000256" key="3">
    <source>
        <dbReference type="SAM" id="MobiDB-lite"/>
    </source>
</evidence>